<keyword evidence="12" id="KW-0378">Hydrolase</keyword>
<dbReference type="InterPro" id="IPR054514">
    <property type="entry name" value="RhiE-like_linker"/>
</dbReference>
<dbReference type="Gene3D" id="3.30.70.3290">
    <property type="match status" value="1"/>
</dbReference>
<dbReference type="InterPro" id="IPR057326">
    <property type="entry name" value="KR_dom"/>
</dbReference>
<name>A0A9W7QG33_BACCE</name>
<feature type="domain" description="Carrier" evidence="10">
    <location>
        <begin position="1"/>
        <end position="78"/>
    </location>
</feature>
<dbReference type="InterPro" id="IPR014031">
    <property type="entry name" value="Ketoacyl_synth_C"/>
</dbReference>
<evidence type="ECO:0000256" key="7">
    <source>
        <dbReference type="ARBA" id="ARBA00022679"/>
    </source>
</evidence>
<dbReference type="InterPro" id="IPR000073">
    <property type="entry name" value="AB_hydrolase_1"/>
</dbReference>
<dbReference type="Gene3D" id="1.10.1200.10">
    <property type="entry name" value="ACP-like"/>
    <property type="match status" value="2"/>
</dbReference>
<dbReference type="InterPro" id="IPR020841">
    <property type="entry name" value="PKS_Beta-ketoAc_synthase_dom"/>
</dbReference>
<dbReference type="PANTHER" id="PTHR43775">
    <property type="entry name" value="FATTY ACID SYNTHASE"/>
    <property type="match status" value="1"/>
</dbReference>
<protein>
    <submittedName>
        <fullName evidence="12">Alpha/beta fold hydrolase</fullName>
    </submittedName>
</protein>
<dbReference type="PROSITE" id="PS50075">
    <property type="entry name" value="CARRIER"/>
    <property type="match status" value="2"/>
</dbReference>
<dbReference type="Gene3D" id="3.40.47.10">
    <property type="match status" value="1"/>
</dbReference>
<organism evidence="12 13">
    <name type="scientific">Bacillus cereus</name>
    <dbReference type="NCBI Taxonomy" id="1396"/>
    <lineage>
        <taxon>Bacteria</taxon>
        <taxon>Bacillati</taxon>
        <taxon>Bacillota</taxon>
        <taxon>Bacilli</taxon>
        <taxon>Bacillales</taxon>
        <taxon>Bacillaceae</taxon>
        <taxon>Bacillus</taxon>
        <taxon>Bacillus cereus group</taxon>
    </lineage>
</organism>
<dbReference type="InterPro" id="IPR036291">
    <property type="entry name" value="NAD(P)-bd_dom_sf"/>
</dbReference>
<dbReference type="InterPro" id="IPR020806">
    <property type="entry name" value="PKS_PP-bd"/>
</dbReference>
<feature type="domain" description="Carrier" evidence="10">
    <location>
        <begin position="1614"/>
        <end position="1687"/>
    </location>
</feature>
<dbReference type="PANTHER" id="PTHR43775:SF37">
    <property type="entry name" value="SI:DKEY-61P9.11"/>
    <property type="match status" value="1"/>
</dbReference>
<dbReference type="Proteomes" id="UP000475765">
    <property type="component" value="Unassembled WGS sequence"/>
</dbReference>
<evidence type="ECO:0000256" key="5">
    <source>
        <dbReference type="ARBA" id="ARBA00022490"/>
    </source>
</evidence>
<dbReference type="SUPFAM" id="SSF53901">
    <property type="entry name" value="Thiolase-like"/>
    <property type="match status" value="1"/>
</dbReference>
<dbReference type="SMART" id="SM00823">
    <property type="entry name" value="PKS_PP"/>
    <property type="match status" value="2"/>
</dbReference>
<dbReference type="GO" id="GO:0005886">
    <property type="term" value="C:plasma membrane"/>
    <property type="evidence" value="ECO:0007669"/>
    <property type="project" value="TreeGrafter"/>
</dbReference>
<evidence type="ECO:0000256" key="4">
    <source>
        <dbReference type="ARBA" id="ARBA00022450"/>
    </source>
</evidence>
<evidence type="ECO:0000256" key="9">
    <source>
        <dbReference type="ARBA" id="ARBA00023315"/>
    </source>
</evidence>
<dbReference type="InterPro" id="IPR009081">
    <property type="entry name" value="PP-bd_ACP"/>
</dbReference>
<comment type="function">
    <text evidence="1">Involved in some intermediate steps for the synthesis of the antibiotic polyketide bacillaene which is involved in secondary metabolism.</text>
</comment>
<evidence type="ECO:0000313" key="13">
    <source>
        <dbReference type="Proteomes" id="UP000475765"/>
    </source>
</evidence>
<dbReference type="SUPFAM" id="SSF51735">
    <property type="entry name" value="NAD(P)-binding Rossmann-fold domains"/>
    <property type="match status" value="2"/>
</dbReference>
<dbReference type="RefSeq" id="WP_074540956.1">
    <property type="nucleotide sequence ID" value="NZ_JBHHNZ010000008.1"/>
</dbReference>
<proteinExistence type="predicted"/>
<dbReference type="Pfam" id="PF00109">
    <property type="entry name" value="ketoacyl-synt"/>
    <property type="match status" value="1"/>
</dbReference>
<gene>
    <name evidence="12" type="ORF">F8172_14845</name>
</gene>
<dbReference type="GO" id="GO:0031177">
    <property type="term" value="F:phosphopantetheine binding"/>
    <property type="evidence" value="ECO:0007669"/>
    <property type="project" value="InterPro"/>
</dbReference>
<dbReference type="GO" id="GO:0004312">
    <property type="term" value="F:fatty acid synthase activity"/>
    <property type="evidence" value="ECO:0007669"/>
    <property type="project" value="TreeGrafter"/>
</dbReference>
<keyword evidence="6" id="KW-0597">Phosphoprotein</keyword>
<dbReference type="SUPFAM" id="SSF47336">
    <property type="entry name" value="ACP-like"/>
    <property type="match status" value="2"/>
</dbReference>
<dbReference type="CDD" id="cd00833">
    <property type="entry name" value="PKS"/>
    <property type="match status" value="1"/>
</dbReference>
<dbReference type="Gene3D" id="3.40.50.720">
    <property type="entry name" value="NAD(P)-binding Rossmann-like Domain"/>
    <property type="match status" value="1"/>
</dbReference>
<dbReference type="GO" id="GO:0016787">
    <property type="term" value="F:hydrolase activity"/>
    <property type="evidence" value="ECO:0007669"/>
    <property type="project" value="UniProtKB-KW"/>
</dbReference>
<dbReference type="InterPro" id="IPR050091">
    <property type="entry name" value="PKS_NRPS_Biosynth_Enz"/>
</dbReference>
<dbReference type="Pfam" id="PF08659">
    <property type="entry name" value="KR"/>
    <property type="match status" value="1"/>
</dbReference>
<dbReference type="GO" id="GO:0005737">
    <property type="term" value="C:cytoplasm"/>
    <property type="evidence" value="ECO:0007669"/>
    <property type="project" value="UniProtKB-SubCell"/>
</dbReference>
<dbReference type="InterPro" id="IPR014030">
    <property type="entry name" value="Ketoacyl_synth_N"/>
</dbReference>
<dbReference type="Pfam" id="PF22336">
    <property type="entry name" value="RhiE-like_linker"/>
    <property type="match status" value="1"/>
</dbReference>
<evidence type="ECO:0000256" key="2">
    <source>
        <dbReference type="ARBA" id="ARBA00004496"/>
    </source>
</evidence>
<evidence type="ECO:0000259" key="10">
    <source>
        <dbReference type="PROSITE" id="PS50075"/>
    </source>
</evidence>
<keyword evidence="7" id="KW-0808">Transferase</keyword>
<dbReference type="Gene3D" id="3.40.50.1820">
    <property type="entry name" value="alpha/beta hydrolase"/>
    <property type="match status" value="1"/>
</dbReference>
<keyword evidence="4" id="KW-0596">Phosphopantetheine</keyword>
<evidence type="ECO:0000259" key="11">
    <source>
        <dbReference type="PROSITE" id="PS52004"/>
    </source>
</evidence>
<comment type="subcellular location">
    <subcellularLocation>
        <location evidence="2">Cytoplasm</location>
    </subcellularLocation>
</comment>
<dbReference type="EMBL" id="WBPP01000017">
    <property type="protein sequence ID" value="KAB2395349.1"/>
    <property type="molecule type" value="Genomic_DNA"/>
</dbReference>
<evidence type="ECO:0000256" key="8">
    <source>
        <dbReference type="ARBA" id="ARBA00022737"/>
    </source>
</evidence>
<dbReference type="InterPro" id="IPR013968">
    <property type="entry name" value="PKS_KR"/>
</dbReference>
<dbReference type="SMART" id="SM00825">
    <property type="entry name" value="PKS_KS"/>
    <property type="match status" value="1"/>
</dbReference>
<keyword evidence="5" id="KW-0963">Cytoplasm</keyword>
<reference evidence="12 13" key="1">
    <citation type="submission" date="2019-10" db="EMBL/GenBank/DDBJ databases">
        <title>Bacillus from the desert of Cuatro Cinegas, Coahuila.</title>
        <authorList>
            <person name="Olmedo-Alvarez G."/>
            <person name="Saldana S."/>
            <person name="Barcelo D."/>
        </authorList>
    </citation>
    <scope>NUCLEOTIDE SEQUENCE [LARGE SCALE GENOMIC DNA]</scope>
    <source>
        <strain evidence="12 13">CH417_13T</strain>
    </source>
</reference>
<dbReference type="InterPro" id="IPR029058">
    <property type="entry name" value="AB_hydrolase_fold"/>
</dbReference>
<dbReference type="Pfam" id="PF00550">
    <property type="entry name" value="PP-binding"/>
    <property type="match status" value="2"/>
</dbReference>
<dbReference type="PROSITE" id="PS52004">
    <property type="entry name" value="KS3_2"/>
    <property type="match status" value="1"/>
</dbReference>
<dbReference type="SUPFAM" id="SSF53474">
    <property type="entry name" value="alpha/beta-Hydrolases"/>
    <property type="match status" value="1"/>
</dbReference>
<dbReference type="InterPro" id="IPR016039">
    <property type="entry name" value="Thiolase-like"/>
</dbReference>
<dbReference type="GO" id="GO:0071770">
    <property type="term" value="P:DIM/DIP cell wall layer assembly"/>
    <property type="evidence" value="ECO:0007669"/>
    <property type="project" value="TreeGrafter"/>
</dbReference>
<dbReference type="CDD" id="cd08953">
    <property type="entry name" value="KR_2_SDR_x"/>
    <property type="match status" value="1"/>
</dbReference>
<sequence>MDKLLIAKQLLKEAISEETHQSIAALNDYDSFESYGIESVMMISITRKLEDTFGELPKTLFFEYPTIQEFAEYLVEEYGSKLRGLELDHNDPIPTVDSLEVSVQEEIKLVPFETKVEGQIISSKPQFEQKEIPTANNDDIAIIGISGRFPKAKNINEFWENLKAGLDCISEVPEELWDWKQYWDPKKGTEGKSYTKWGGFLDDIDKFDPLFFKISNLEAESLDPQERLFLETVYHTLEDAGYTKASLENSRVGVYVGAMWSQYQLYGVDRANAGSSNASIANRVSYYFDFNGPSIGLDTMCSSSLTTVHLACDSLKNGETDVAIAGGVNITVHPNKYLFLSKTGFASTDGRCRSFGEGGDGYVPGDGVGALLLKPLSKARRDGDQIYAVIKSTAINHGGKTSGYTVPNPKLQTDLVEQALTKANIDTSTISYMETHGTGTELGDPIEIRALTNAFKNGSSCPIGSVKSNIGHLESAAGFAGIAKVLMQMKYKTLVPSIHTENLNPNIDFTKTPFYVQRKLEPWEQPIFTIDGESKPGVRRAGVSSFGAGGANGFVLLEEYIPEIEDKKVSVTEEPQLIVLSAKNDERLREVVSNLYEFLSDTKEIKDLNNEVNYKKASEDERDNAVEILANLLQINKSLIEDDDLLTDFGFDEECAYSFSLQVNIDVNSLLELKTIKELKELILNKGYKRIQLNNNQGIQDQLKEIAYTLQVGREHMDVRIATIVSSVEELKRNLKYYLTNNTDTFVTGRVNLRKKIDVNEGDKKFISNLIKSKNYKKIAKLWCKGLDIDWKELYENTIVKRVSLPLYPFAKERCWVSNPTLPNQNYTITHPLLGTIDIKSSIGESLVYRKILDEQTILNYIGANENKHSISDPAIIDTLLAAGWEAESQGTLYSIELSDNTEILMNDYLVTEMKECDDEILITLSNGSQDVIATAKYKYNTMQKGNLTYQGEILKPYANTYSKRALLQILNKETTDLEELKFEGKEIICKFSASRSESSKQILPHNVLNSLIDGLKVYLQELNKDIETLSIGSIFISKDINNEGYIYIKETTQNYFDAYILDESGNCLGYFTDISFTNHKVNVSGFFYKPIWTKVITNNQDVRKTKNTDNSNVLIVYPENASHLIQTVKKEFAEDRVYEIVIGSKTEIKSKKSWMIDGADDLALSSCIANIPSINQVYFLGGVNVSTWLPRTQKTFEKIQNQSTLALFRLVKALEENKLDQDTLNLKIITNNVYKVLEQDTVQPSTSALIGLGKTIDREYSNIKVEIIDIDIPENSPKQINKVLQDSLELMVTGIQGVKEYAIRDGQAYKMLLTANDLDPIQESMFKNNGVYVLIGGAGSVGLKISKYLAHKYSSHLVWIGRSEINEELSRKMKEVEEQGGTVDYYSVDIANESQVTKLFEELVRKHSQINGVIHSALAFSVGRIQGLTEEELLNTLKAKVDGGLVLSKVLENINLDFLVFFSSGESFNGNIGWGAYAAACNFKDALARHLQPIRNYPVHVINWGFWQGSDNDNERILHAKGIYPITEEQGAEVLERVLGTNTSQIMALNVSDEVLIKMGIDIPIREESEVSKFEQSIERKIQEEQISAAKEVATTAVIDQELDYSNETEIKNLVAEKIRGIFANVLKINEDKFELDADLANYGVDSLIVINLHTALEDEMGELPATIILEQPTIEDIAEYLIQNHFPQVNQMISIQDLGSTKNIIKSTPNQTHLDVVEMRTSSEIGIVKDVEVVRNIDQSEIKNFLENYGKMYQEKTLRNEENSMKLKEFNLNEAATKGLVQLVMKTPSCDEVEVIVSGKGKPILFLPAVALTAPVWIKQFELIRENYQLICIHAPSYGLSKTIKESTTEGVSKVFVEVLDRLNLGEPVNIVASCFGSIAATYLSRFYPEYVSTLSLVGGFYDNSDLPQFEMGNLKIEEIMQMVNTVSESLKVDFDTVMNNMDASHTDLIADINKSAALLLNSQCANPLVAMRYLNEMLTLSTLEWLPEIKLPTQCIYGDLDTVVSPERSKVLNDKIPNSKIIEVTGSGHYPFLTHPQIFNSILEGFLNENSR</sequence>
<accession>A0A9W7QG33</accession>
<evidence type="ECO:0000256" key="3">
    <source>
        <dbReference type="ARBA" id="ARBA00004789"/>
    </source>
</evidence>
<dbReference type="InterPro" id="IPR036736">
    <property type="entry name" value="ACP-like_sf"/>
</dbReference>
<dbReference type="Pfam" id="PF00561">
    <property type="entry name" value="Abhydrolase_1"/>
    <property type="match status" value="1"/>
</dbReference>
<dbReference type="SMART" id="SM00822">
    <property type="entry name" value="PKS_KR"/>
    <property type="match status" value="1"/>
</dbReference>
<feature type="domain" description="Ketosynthase family 3 (KS3)" evidence="11">
    <location>
        <begin position="137"/>
        <end position="559"/>
    </location>
</feature>
<evidence type="ECO:0000256" key="6">
    <source>
        <dbReference type="ARBA" id="ARBA00022553"/>
    </source>
</evidence>
<comment type="caution">
    <text evidence="12">The sequence shown here is derived from an EMBL/GenBank/DDBJ whole genome shotgun (WGS) entry which is preliminary data.</text>
</comment>
<dbReference type="Pfam" id="PF16197">
    <property type="entry name" value="KAsynt_C_assoc"/>
    <property type="match status" value="1"/>
</dbReference>
<dbReference type="InterPro" id="IPR032821">
    <property type="entry name" value="PKS_assoc"/>
</dbReference>
<evidence type="ECO:0000256" key="1">
    <source>
        <dbReference type="ARBA" id="ARBA00003299"/>
    </source>
</evidence>
<keyword evidence="9" id="KW-0012">Acyltransferase</keyword>
<dbReference type="Pfam" id="PF02801">
    <property type="entry name" value="Ketoacyl-synt_C"/>
    <property type="match status" value="1"/>
</dbReference>
<comment type="pathway">
    <text evidence="3">Antibiotic biosynthesis; bacillaene biosynthesis.</text>
</comment>
<keyword evidence="8" id="KW-0677">Repeat</keyword>
<evidence type="ECO:0000313" key="12">
    <source>
        <dbReference type="EMBL" id="KAB2395349.1"/>
    </source>
</evidence>
<dbReference type="FunFam" id="3.40.47.10:FF:000019">
    <property type="entry name" value="Polyketide synthase type I"/>
    <property type="match status" value="1"/>
</dbReference>
<dbReference type="GO" id="GO:0006633">
    <property type="term" value="P:fatty acid biosynthetic process"/>
    <property type="evidence" value="ECO:0007669"/>
    <property type="project" value="TreeGrafter"/>
</dbReference>
<dbReference type="SMART" id="SM01294">
    <property type="entry name" value="PKS_PP_betabranch"/>
    <property type="match status" value="1"/>
</dbReference>